<evidence type="ECO:0000313" key="1">
    <source>
        <dbReference type="EMBL" id="OAO15166.1"/>
    </source>
</evidence>
<name>A0A196SFS1_BLAHN</name>
<gene>
    <name evidence="1" type="ORF">AV274_3153</name>
</gene>
<comment type="caution">
    <text evidence="1">The sequence shown here is derived from an EMBL/GenBank/DDBJ whole genome shotgun (WGS) entry which is preliminary data.</text>
</comment>
<keyword evidence="2" id="KW-1185">Reference proteome</keyword>
<dbReference type="EMBL" id="LXWW01000168">
    <property type="protein sequence ID" value="OAO15166.1"/>
    <property type="molecule type" value="Genomic_DNA"/>
</dbReference>
<dbReference type="Proteomes" id="UP000078348">
    <property type="component" value="Unassembled WGS sequence"/>
</dbReference>
<protein>
    <submittedName>
        <fullName evidence="1">Uncharacterized protein</fullName>
    </submittedName>
</protein>
<evidence type="ECO:0000313" key="2">
    <source>
        <dbReference type="Proteomes" id="UP000078348"/>
    </source>
</evidence>
<proteinExistence type="predicted"/>
<reference evidence="1 2" key="1">
    <citation type="submission" date="2016-05" db="EMBL/GenBank/DDBJ databases">
        <title>Nuclear genome of Blastocystis sp. subtype 1 NandII.</title>
        <authorList>
            <person name="Gentekaki E."/>
            <person name="Curtis B."/>
            <person name="Stairs C."/>
            <person name="Eme L."/>
            <person name="Herman E."/>
            <person name="Klimes V."/>
            <person name="Arias M.C."/>
            <person name="Elias M."/>
            <person name="Hilliou F."/>
            <person name="Klute M."/>
            <person name="Malik S.-B."/>
            <person name="Pightling A."/>
            <person name="Rachubinski R."/>
            <person name="Salas D."/>
            <person name="Schlacht A."/>
            <person name="Suga H."/>
            <person name="Archibald J."/>
            <person name="Ball S.G."/>
            <person name="Clark G."/>
            <person name="Dacks J."/>
            <person name="Van Der Giezen M."/>
            <person name="Tsaousis A."/>
            <person name="Roger A."/>
        </authorList>
    </citation>
    <scope>NUCLEOTIDE SEQUENCE [LARGE SCALE GENOMIC DNA]</scope>
    <source>
        <strain evidence="2">ATCC 50177 / NandII</strain>
    </source>
</reference>
<sequence length="647" mass="71995">MQKPFDINVELSEVEALFQLEPAVDIELQRLMKLYQEAKADKKAYLAIALLIDIAFSMKTEKVKAQAAQCVLRYLQGAKIGRMGEVSTQSSHFCDFMLYCNDKQCWSVCIANLVHLIDNCGFNYKTYYQMVSALSTFDEWIGTEKCTFQERVPSIDKKHLPYLFLLIPRYVCACYCDDFLSGVSTTSHFVMTGASLFIEDAPKHSNWFWAGIEVLYRHCRKFGDGSIILRLLSSVPPSSPVFAQATKEDAIPIVRITRDNTKQKARVFALFSHMGAYPLLVLYCVFDRSTLADDLKALDQNHVNFAVFYRDVLQAMIQFNHLENLQAVLSVMPRSLAEACSQVTVEAVKANPAFYSLLSLAPFATHDLLNVVLIVLFAASSQSAAQWEKCRLFCQECLLAEFKRQRNTLVLLAELVLGVFYNGVYAPLTTGTPLQQETVVSGKARVDGVLATALRAIAQTEDYKKAREAIAAQLLDLWLTRINVNAVFTPSQKDALKVPRLCEDAHLKSVFVSSCLQVLMEMTVMGAGLKSLVLFAPVVSSFLVYVKATRLQVQGEKPQLLCFCEMVLRTVSYMHPSFGGLRALLPAVAESCYPVVGAIVQMCYELIGSVQTGTVTAATMQEKIRVLQAEALGCGDKALLQAIVNAF</sequence>
<dbReference type="AlphaFoldDB" id="A0A196SFS1"/>
<accession>A0A196SFS1</accession>
<organism evidence="1 2">
    <name type="scientific">Blastocystis sp. subtype 1 (strain ATCC 50177 / NandII)</name>
    <dbReference type="NCBI Taxonomy" id="478820"/>
    <lineage>
        <taxon>Eukaryota</taxon>
        <taxon>Sar</taxon>
        <taxon>Stramenopiles</taxon>
        <taxon>Bigyra</taxon>
        <taxon>Opalozoa</taxon>
        <taxon>Opalinata</taxon>
        <taxon>Blastocystidae</taxon>
        <taxon>Blastocystis</taxon>
    </lineage>
</organism>